<sequence length="233" mass="26663">MEKQIYTEQVESKQKNNRGGQLRGIEIDIQRGIEQGDQRQDSCEVEGRGSKTLESFVCDSESRRKVQEDPRLQSGNQGDRIITFQNRRYLGNNGSHSNGRFRNQIRSRRCLSPYQSGRKIEQVLRVQVRRARLRVHGPSIWLGSQLSNNLKNVENSNQCYSGTSGREIGSVHGRFAPARKRQQGFRRRYCKNSLNSRGFGMEGGKTQALDDSQKEFRIHKMELGDDEVGVKSS</sequence>
<proteinExistence type="predicted"/>
<reference evidence="2 3" key="1">
    <citation type="submission" date="2019-03" db="EMBL/GenBank/DDBJ databases">
        <title>Single cell metagenomics reveals metabolic interactions within the superorganism composed of flagellate Streblomastix strix and complex community of Bacteroidetes bacteria on its surface.</title>
        <authorList>
            <person name="Treitli S.C."/>
            <person name="Kolisko M."/>
            <person name="Husnik F."/>
            <person name="Keeling P."/>
            <person name="Hampl V."/>
        </authorList>
    </citation>
    <scope>NUCLEOTIDE SEQUENCE [LARGE SCALE GENOMIC DNA]</scope>
    <source>
        <strain evidence="2">ST1C</strain>
    </source>
</reference>
<gene>
    <name evidence="2" type="ORF">EZS28_030591</name>
</gene>
<evidence type="ECO:0000256" key="1">
    <source>
        <dbReference type="SAM" id="MobiDB-lite"/>
    </source>
</evidence>
<dbReference type="AlphaFoldDB" id="A0A5J4UU76"/>
<protein>
    <submittedName>
        <fullName evidence="2">Uncharacterized protein</fullName>
    </submittedName>
</protein>
<dbReference type="Proteomes" id="UP000324800">
    <property type="component" value="Unassembled WGS sequence"/>
</dbReference>
<feature type="non-terminal residue" evidence="2">
    <location>
        <position position="233"/>
    </location>
</feature>
<evidence type="ECO:0000313" key="2">
    <source>
        <dbReference type="EMBL" id="KAA6373883.1"/>
    </source>
</evidence>
<feature type="compositionally biased region" description="Basic and acidic residues" evidence="1">
    <location>
        <begin position="1"/>
        <end position="14"/>
    </location>
</feature>
<dbReference type="EMBL" id="SNRW01012391">
    <property type="protein sequence ID" value="KAA6373883.1"/>
    <property type="molecule type" value="Genomic_DNA"/>
</dbReference>
<feature type="region of interest" description="Disordered" evidence="1">
    <location>
        <begin position="1"/>
        <end position="23"/>
    </location>
</feature>
<organism evidence="2 3">
    <name type="scientific">Streblomastix strix</name>
    <dbReference type="NCBI Taxonomy" id="222440"/>
    <lineage>
        <taxon>Eukaryota</taxon>
        <taxon>Metamonada</taxon>
        <taxon>Preaxostyla</taxon>
        <taxon>Oxymonadida</taxon>
        <taxon>Streblomastigidae</taxon>
        <taxon>Streblomastix</taxon>
    </lineage>
</organism>
<name>A0A5J4UU76_9EUKA</name>
<comment type="caution">
    <text evidence="2">The sequence shown here is derived from an EMBL/GenBank/DDBJ whole genome shotgun (WGS) entry which is preliminary data.</text>
</comment>
<accession>A0A5J4UU76</accession>
<evidence type="ECO:0000313" key="3">
    <source>
        <dbReference type="Proteomes" id="UP000324800"/>
    </source>
</evidence>